<protein>
    <recommendedName>
        <fullName evidence="3">Tyr recombinase domain-containing protein</fullName>
    </recommendedName>
</protein>
<dbReference type="AlphaFoldDB" id="A0A0H3ZRF0"/>
<reference evidence="4" key="1">
    <citation type="journal article" date="2015" name="MBio">
        <title>Eco-Evolutionary Dynamics of Episomes among Ecologically Cohesive Bacterial Populations.</title>
        <authorList>
            <person name="Xue H."/>
            <person name="Cordero O.X."/>
            <person name="Camas F.M."/>
            <person name="Trimble W."/>
            <person name="Meyer F."/>
            <person name="Guglielmini J."/>
            <person name="Rocha E.P."/>
            <person name="Polz M.F."/>
        </authorList>
    </citation>
    <scope>NUCLEOTIDE SEQUENCE</scope>
    <source>
        <strain evidence="4">FF_61</strain>
    </source>
</reference>
<dbReference type="InterPro" id="IPR011010">
    <property type="entry name" value="DNA_brk_join_enz"/>
</dbReference>
<dbReference type="PANTHER" id="PTHR30349:SF82">
    <property type="entry name" value="INTEGRASE_RECOMBINASE YOEC-RELATED"/>
    <property type="match status" value="1"/>
</dbReference>
<organism evidence="4">
    <name type="scientific">Vibrio cyclitrophicus</name>
    <dbReference type="NCBI Taxonomy" id="47951"/>
    <lineage>
        <taxon>Bacteria</taxon>
        <taxon>Pseudomonadati</taxon>
        <taxon>Pseudomonadota</taxon>
        <taxon>Gammaproteobacteria</taxon>
        <taxon>Vibrionales</taxon>
        <taxon>Vibrionaceae</taxon>
        <taxon>Vibrio</taxon>
    </lineage>
</organism>
<dbReference type="EMBL" id="KP795522">
    <property type="protein sequence ID" value="AKN37022.1"/>
    <property type="molecule type" value="Genomic_DNA"/>
</dbReference>
<dbReference type="GO" id="GO:0006310">
    <property type="term" value="P:DNA recombination"/>
    <property type="evidence" value="ECO:0007669"/>
    <property type="project" value="UniProtKB-KW"/>
</dbReference>
<evidence type="ECO:0000256" key="1">
    <source>
        <dbReference type="ARBA" id="ARBA00022908"/>
    </source>
</evidence>
<dbReference type="InterPro" id="IPR013762">
    <property type="entry name" value="Integrase-like_cat_sf"/>
</dbReference>
<keyword evidence="2" id="KW-0233">DNA recombination</keyword>
<keyword evidence="1" id="KW-0229">DNA integration</keyword>
<dbReference type="InterPro" id="IPR002104">
    <property type="entry name" value="Integrase_catalytic"/>
</dbReference>
<evidence type="ECO:0000313" key="4">
    <source>
        <dbReference type="EMBL" id="AKN37022.1"/>
    </source>
</evidence>
<proteinExistence type="predicted"/>
<accession>A0A0H3ZRF0</accession>
<dbReference type="GO" id="GO:0015074">
    <property type="term" value="P:DNA integration"/>
    <property type="evidence" value="ECO:0007669"/>
    <property type="project" value="UniProtKB-KW"/>
</dbReference>
<dbReference type="PANTHER" id="PTHR30349">
    <property type="entry name" value="PHAGE INTEGRASE-RELATED"/>
    <property type="match status" value="1"/>
</dbReference>
<dbReference type="PROSITE" id="PS51898">
    <property type="entry name" value="TYR_RECOMBINASE"/>
    <property type="match status" value="1"/>
</dbReference>
<dbReference type="InterPro" id="IPR050090">
    <property type="entry name" value="Tyrosine_recombinase_XerCD"/>
</dbReference>
<dbReference type="GO" id="GO:0003677">
    <property type="term" value="F:DNA binding"/>
    <property type="evidence" value="ECO:0007669"/>
    <property type="project" value="InterPro"/>
</dbReference>
<name>A0A0H3ZRF0_9VIBR</name>
<dbReference type="SUPFAM" id="SSF56349">
    <property type="entry name" value="DNA breaking-rejoining enzymes"/>
    <property type="match status" value="1"/>
</dbReference>
<dbReference type="Gene3D" id="1.10.443.10">
    <property type="entry name" value="Intergrase catalytic core"/>
    <property type="match status" value="1"/>
</dbReference>
<evidence type="ECO:0000256" key="2">
    <source>
        <dbReference type="ARBA" id="ARBA00023172"/>
    </source>
</evidence>
<feature type="domain" description="Tyr recombinase" evidence="3">
    <location>
        <begin position="5"/>
        <end position="218"/>
    </location>
</feature>
<sequence>MAGKVSYPPPTNEELRSVLNAVAKKNVTLARLFELMVYTGLRYSDASVLTFDQMMINGVPRKKVSVVQSKTHGKRLHFLKVACEKEDYADDDIKRLKAKIKKKSTVNLAISAQAAEVVTACFENAKETRKFLFPSGRSRIEKPYSIRTANHVLNQVARELKLDYPLGTHSFRKSTARMITEAGGTIYHVRDQLGQSSVQVTDSYMKTFTSEHDEFAKMIQF</sequence>
<evidence type="ECO:0000259" key="3">
    <source>
        <dbReference type="PROSITE" id="PS51898"/>
    </source>
</evidence>
<dbReference type="Pfam" id="PF00589">
    <property type="entry name" value="Phage_integrase"/>
    <property type="match status" value="1"/>
</dbReference>